<dbReference type="PANTHER" id="PTHR28250">
    <property type="entry name" value="CYTOCHROME B PRE-MRNA-PROCESSING PROTEIN 6"/>
    <property type="match status" value="1"/>
</dbReference>
<dbReference type="GO" id="GO:0061671">
    <property type="term" value="C:Cbp3p-Cbp6 complex"/>
    <property type="evidence" value="ECO:0007669"/>
    <property type="project" value="InterPro"/>
</dbReference>
<accession>B2AM60</accession>
<dbReference type="HOGENOM" id="CLU_138679_1_0_1"/>
<name>B2AM60_PODAN</name>
<dbReference type="InterPro" id="IPR037653">
    <property type="entry name" value="Cbp6"/>
</dbReference>
<sequence>LLLVAHLIQNHLQQRLTSLQSTARLFQTALQRWPKDPLRPGCQLQDALAKRLTKGPLAPTLIKGLSQEQADLRQTNALFSLTENRYKNKERSQYRVPESFLKPKFNPNYYSDILKELNEAPTRSYFQRVAKRVQGMFRLE</sequence>
<gene>
    <name evidence="1" type="ORF">PODANS_5_6390</name>
</gene>
<protein>
    <submittedName>
        <fullName evidence="1">Podospora anserina S mat+ genomic DNA chromosome 5, supercontig 8</fullName>
    </submittedName>
</protein>
<dbReference type="Pfam" id="PF20180">
    <property type="entry name" value="UQCC2_CBP6"/>
    <property type="match status" value="1"/>
</dbReference>
<dbReference type="GO" id="GO:0034551">
    <property type="term" value="P:mitochondrial respiratory chain complex III assembly"/>
    <property type="evidence" value="ECO:0007669"/>
    <property type="project" value="TreeGrafter"/>
</dbReference>
<dbReference type="GO" id="GO:0043022">
    <property type="term" value="F:ribosome binding"/>
    <property type="evidence" value="ECO:0007669"/>
    <property type="project" value="InterPro"/>
</dbReference>
<dbReference type="VEuPathDB" id="FungiDB:PODANS_5_6390"/>
<dbReference type="PANTHER" id="PTHR28250:SF1">
    <property type="entry name" value="CYTOCHROME B PRE-MRNA-PROCESSING PROTEIN 6"/>
    <property type="match status" value="1"/>
</dbReference>
<evidence type="ECO:0000313" key="1">
    <source>
        <dbReference type="EMBL" id="CAP65048.1"/>
    </source>
</evidence>
<reference evidence="1" key="2">
    <citation type="submission" date="2008-07" db="EMBL/GenBank/DDBJ databases">
        <authorList>
            <person name="Genoscope - CEA"/>
        </authorList>
    </citation>
    <scope>NUCLEOTIDE SEQUENCE</scope>
    <source>
        <strain evidence="1">S mat+</strain>
    </source>
</reference>
<feature type="non-terminal residue" evidence="1">
    <location>
        <position position="1"/>
    </location>
</feature>
<dbReference type="GeneID" id="6189348"/>
<dbReference type="RefSeq" id="XP_001905141.1">
    <property type="nucleotide sequence ID" value="XM_001905106.1"/>
</dbReference>
<proteinExistence type="predicted"/>
<dbReference type="KEGG" id="pan:PODANSg2163"/>
<organism evidence="1">
    <name type="scientific">Podospora anserina (strain S / ATCC MYA-4624 / DSM 980 / FGSC 10383)</name>
    <name type="common">Pleurage anserina</name>
    <dbReference type="NCBI Taxonomy" id="515849"/>
    <lineage>
        <taxon>Eukaryota</taxon>
        <taxon>Fungi</taxon>
        <taxon>Dikarya</taxon>
        <taxon>Ascomycota</taxon>
        <taxon>Pezizomycotina</taxon>
        <taxon>Sordariomycetes</taxon>
        <taxon>Sordariomycetidae</taxon>
        <taxon>Sordariales</taxon>
        <taxon>Podosporaceae</taxon>
        <taxon>Podospora</taxon>
        <taxon>Podospora anserina</taxon>
    </lineage>
</organism>
<dbReference type="EMBL" id="CU633870">
    <property type="protein sequence ID" value="CAP65048.1"/>
    <property type="molecule type" value="Genomic_DNA"/>
</dbReference>
<dbReference type="OrthoDB" id="2107880at2759"/>
<dbReference type="AlphaFoldDB" id="B2AM60"/>
<reference evidence="1" key="1">
    <citation type="journal article" date="2008" name="Genome Biol.">
        <title>The genome sequence of the model ascomycete fungus Podospora anserina.</title>
        <authorList>
            <person name="Espagne E."/>
            <person name="Lespinet O."/>
            <person name="Malagnac F."/>
            <person name="Da Silva C."/>
            <person name="Jaillon O."/>
            <person name="Porcel B.M."/>
            <person name="Couloux A."/>
            <person name="Aury J.-M."/>
            <person name="Segurens B."/>
            <person name="Poulain J."/>
            <person name="Anthouard V."/>
            <person name="Grossetete S."/>
            <person name="Khalili H."/>
            <person name="Coppin E."/>
            <person name="Dequard-Chablat M."/>
            <person name="Picard M."/>
            <person name="Contamine V."/>
            <person name="Arnaise S."/>
            <person name="Bourdais A."/>
            <person name="Berteaux-Lecellier V."/>
            <person name="Gautheret D."/>
            <person name="de Vries R.P."/>
            <person name="Battaglia E."/>
            <person name="Coutinho P.M."/>
            <person name="Danchin E.G.J."/>
            <person name="Henrissat B."/>
            <person name="El Khoury R."/>
            <person name="Sainsard-Chanet A."/>
            <person name="Boivin A."/>
            <person name="Pinan-Lucarre B."/>
            <person name="Sellem C.H."/>
            <person name="Debuchy R."/>
            <person name="Wincker P."/>
            <person name="Weissenbach J."/>
            <person name="Silar P."/>
        </authorList>
    </citation>
    <scope>NUCLEOTIDE SEQUENCE [LARGE SCALE GENOMIC DNA]</scope>
    <source>
        <strain evidence="1">S mat+</strain>
    </source>
</reference>